<evidence type="ECO:0000313" key="2">
    <source>
        <dbReference type="WBParaSite" id="nRc.2.0.1.t44179-RA"/>
    </source>
</evidence>
<organism evidence="1 2">
    <name type="scientific">Romanomermis culicivorax</name>
    <name type="common">Nematode worm</name>
    <dbReference type="NCBI Taxonomy" id="13658"/>
    <lineage>
        <taxon>Eukaryota</taxon>
        <taxon>Metazoa</taxon>
        <taxon>Ecdysozoa</taxon>
        <taxon>Nematoda</taxon>
        <taxon>Enoplea</taxon>
        <taxon>Dorylaimia</taxon>
        <taxon>Mermithida</taxon>
        <taxon>Mermithoidea</taxon>
        <taxon>Mermithidae</taxon>
        <taxon>Romanomermis</taxon>
    </lineage>
</organism>
<dbReference type="WBParaSite" id="nRc.2.0.1.t44179-RA">
    <property type="protein sequence ID" value="nRc.2.0.1.t44179-RA"/>
    <property type="gene ID" value="nRc.2.0.1.g44179"/>
</dbReference>
<proteinExistence type="predicted"/>
<sequence>MFRSFLKFWQDVSVKTWDEFLKSPDSVRICMNKIVGTRSKNRIDSCLKNNGFEGVPDSYTEDFEVPYCMLQTAGSGDLQAMKAGIQEKAAVIHELHECKKKDGANTSKRTIFCIDAFRTNFTRINFCPISDACKRQKVSDACSDHVRNIVASTCACTRAYRDSILNKIDVMYRSGSLNILKLAPAFLGLDLTKSSSDQLKKCYARASVLPPGFLTTDTSPLLDILTGFQPRPEGVQNLKNLIYAQFDLPDLCENVCQF</sequence>
<accession>A0A915L339</accession>
<keyword evidence="1" id="KW-1185">Reference proteome</keyword>
<name>A0A915L339_ROMCU</name>
<evidence type="ECO:0000313" key="1">
    <source>
        <dbReference type="Proteomes" id="UP000887565"/>
    </source>
</evidence>
<dbReference type="AlphaFoldDB" id="A0A915L339"/>
<dbReference type="Proteomes" id="UP000887565">
    <property type="component" value="Unplaced"/>
</dbReference>
<protein>
    <submittedName>
        <fullName evidence="2">Uncharacterized protein</fullName>
    </submittedName>
</protein>
<reference evidence="2" key="1">
    <citation type="submission" date="2022-11" db="UniProtKB">
        <authorList>
            <consortium name="WormBaseParasite"/>
        </authorList>
    </citation>
    <scope>IDENTIFICATION</scope>
</reference>